<evidence type="ECO:0000259" key="5">
    <source>
        <dbReference type="Pfam" id="PF09084"/>
    </source>
</evidence>
<evidence type="ECO:0000313" key="6">
    <source>
        <dbReference type="EMBL" id="GAA3749918.1"/>
    </source>
</evidence>
<evidence type="ECO:0000256" key="2">
    <source>
        <dbReference type="ARBA" id="ARBA00010742"/>
    </source>
</evidence>
<dbReference type="Pfam" id="PF09084">
    <property type="entry name" value="NMT1"/>
    <property type="match status" value="1"/>
</dbReference>
<evidence type="ECO:0000313" key="7">
    <source>
        <dbReference type="Proteomes" id="UP001500908"/>
    </source>
</evidence>
<dbReference type="PANTHER" id="PTHR30024">
    <property type="entry name" value="ALIPHATIC SULFONATES-BINDING PROTEIN-RELATED"/>
    <property type="match status" value="1"/>
</dbReference>
<proteinExistence type="inferred from homology"/>
<evidence type="ECO:0000256" key="3">
    <source>
        <dbReference type="ARBA" id="ARBA00022729"/>
    </source>
</evidence>
<comment type="subcellular location">
    <subcellularLocation>
        <location evidence="1">Periplasm</location>
    </subcellularLocation>
</comment>
<organism evidence="6 7">
    <name type="scientific">Salinactinospora qingdaonensis</name>
    <dbReference type="NCBI Taxonomy" id="702744"/>
    <lineage>
        <taxon>Bacteria</taxon>
        <taxon>Bacillati</taxon>
        <taxon>Actinomycetota</taxon>
        <taxon>Actinomycetes</taxon>
        <taxon>Streptosporangiales</taxon>
        <taxon>Nocardiopsidaceae</taxon>
        <taxon>Salinactinospora</taxon>
    </lineage>
</organism>
<feature type="chain" id="PRO_5046414186" description="SsuA/THI5-like domain-containing protein" evidence="4">
    <location>
        <begin position="22"/>
        <end position="325"/>
    </location>
</feature>
<dbReference type="Gene3D" id="3.40.190.10">
    <property type="entry name" value="Periplasmic binding protein-like II"/>
    <property type="match status" value="2"/>
</dbReference>
<comment type="similarity">
    <text evidence="2">Belongs to the bacterial solute-binding protein SsuA/TauA family.</text>
</comment>
<protein>
    <recommendedName>
        <fullName evidence="5">SsuA/THI5-like domain-containing protein</fullName>
    </recommendedName>
</protein>
<dbReference type="RefSeq" id="WP_344972456.1">
    <property type="nucleotide sequence ID" value="NZ_BAABDD010000014.1"/>
</dbReference>
<feature type="domain" description="SsuA/THI5-like" evidence="5">
    <location>
        <begin position="51"/>
        <end position="267"/>
    </location>
</feature>
<gene>
    <name evidence="6" type="ORF">GCM10022402_31350</name>
</gene>
<sequence length="325" mass="34423">MRRKIFVLASALALLATSACGGSSDSGDSGGDGQAEGELTEVTVGLIPIVDVAPVYLGQEQGYFEDHGLKLNIENASGGAAIVPGVVSGNFEFGFSNITSLLIGRQEDLPLKVVSNGVTSTGEQGADFGGIVVPEGSPVTDASGLAGKKVAVNTLQNIGDTTVRNSVRVAGGDPDEIKFVELPFPEMPAALENGQVDGAWLVEPFLSQSLNNGATEVASNFVDASPSLSVAQYFTSEQLANEDPELVESFRTAMHESMAYADANPEDVRRVLTNYTEIDQNLIEQIRLPHFPPEVNRESVQTIADLMVEDGLVDSQPDLEALYYE</sequence>
<dbReference type="PROSITE" id="PS51257">
    <property type="entry name" value="PROKAR_LIPOPROTEIN"/>
    <property type="match status" value="1"/>
</dbReference>
<keyword evidence="3 4" id="KW-0732">Signal</keyword>
<dbReference type="SUPFAM" id="SSF53850">
    <property type="entry name" value="Periplasmic binding protein-like II"/>
    <property type="match status" value="1"/>
</dbReference>
<evidence type="ECO:0000256" key="4">
    <source>
        <dbReference type="SAM" id="SignalP"/>
    </source>
</evidence>
<feature type="signal peptide" evidence="4">
    <location>
        <begin position="1"/>
        <end position="21"/>
    </location>
</feature>
<evidence type="ECO:0000256" key="1">
    <source>
        <dbReference type="ARBA" id="ARBA00004418"/>
    </source>
</evidence>
<dbReference type="Proteomes" id="UP001500908">
    <property type="component" value="Unassembled WGS sequence"/>
</dbReference>
<dbReference type="InterPro" id="IPR015168">
    <property type="entry name" value="SsuA/THI5"/>
</dbReference>
<name>A0ABP7FW47_9ACTN</name>
<dbReference type="EMBL" id="BAABDD010000014">
    <property type="protein sequence ID" value="GAA3749918.1"/>
    <property type="molecule type" value="Genomic_DNA"/>
</dbReference>
<comment type="caution">
    <text evidence="6">The sequence shown here is derived from an EMBL/GenBank/DDBJ whole genome shotgun (WGS) entry which is preliminary data.</text>
</comment>
<accession>A0ABP7FW47</accession>
<reference evidence="7" key="1">
    <citation type="journal article" date="2019" name="Int. J. Syst. Evol. Microbiol.">
        <title>The Global Catalogue of Microorganisms (GCM) 10K type strain sequencing project: providing services to taxonomists for standard genome sequencing and annotation.</title>
        <authorList>
            <consortium name="The Broad Institute Genomics Platform"/>
            <consortium name="The Broad Institute Genome Sequencing Center for Infectious Disease"/>
            <person name="Wu L."/>
            <person name="Ma J."/>
        </authorList>
    </citation>
    <scope>NUCLEOTIDE SEQUENCE [LARGE SCALE GENOMIC DNA]</scope>
    <source>
        <strain evidence="7">JCM 17137</strain>
    </source>
</reference>
<keyword evidence="7" id="KW-1185">Reference proteome</keyword>
<dbReference type="PANTHER" id="PTHR30024:SF47">
    <property type="entry name" value="TAURINE-BINDING PERIPLASMIC PROTEIN"/>
    <property type="match status" value="1"/>
</dbReference>